<protein>
    <recommendedName>
        <fullName evidence="3">F-box domain-containing protein</fullName>
    </recommendedName>
</protein>
<reference evidence="1 2" key="1">
    <citation type="journal article" date="2018" name="Evol. Lett.">
        <title>Horizontal gene cluster transfer increased hallucinogenic mushroom diversity.</title>
        <authorList>
            <person name="Reynolds H.T."/>
            <person name="Vijayakumar V."/>
            <person name="Gluck-Thaler E."/>
            <person name="Korotkin H.B."/>
            <person name="Matheny P.B."/>
            <person name="Slot J.C."/>
        </authorList>
    </citation>
    <scope>NUCLEOTIDE SEQUENCE [LARGE SCALE GENOMIC DNA]</scope>
    <source>
        <strain evidence="1 2">SRW20</strain>
    </source>
</reference>
<sequence length="483" mass="54206">MPTNVFELDSDTSSLIYNLLDSSTLRALSNSSRDGFVCVTPWLVRKVNISLEQVPAFCHFALKYDLCADIMNLRLNVGISRGATYDPILAKVLERAINMTHFAHLAVNTRRASRRDDVENPFPFESLPPSLLSLKLVGSLGTGLERLQTMTKLAHLVLLPPPPAEYNTPRERAVEAVIRKSACTLESLTLGHALPPSLRTTDVPTFACKKLHHLCISGTSVSQEQLALMFPNLKSLEIMDDSMIEVLVDQTPESSFVLYGADEHRECPPRMLFPNLQSFCGPHDLALNLSRYHPLCRIVLNEGTFRATELSFLSDILLNLTIRSLTLDVRVPGSIVVSGTTFDHILPLARHLAFLSLHIGVFEYETCCRLVDCLLQAATFLSPYLQDLRYFRLRLETYNSTSDICHHNEAPIKLDAIVGAWAAAIPSLRYIELDVDHRKLGHSFWRVSPQHGMFLQVSKEEGLSARNWYDTAEWKENHNLSGS</sequence>
<gene>
    <name evidence="1" type="ORF">CVT26_012419</name>
</gene>
<organism evidence="1 2">
    <name type="scientific">Gymnopilus dilepis</name>
    <dbReference type="NCBI Taxonomy" id="231916"/>
    <lineage>
        <taxon>Eukaryota</taxon>
        <taxon>Fungi</taxon>
        <taxon>Dikarya</taxon>
        <taxon>Basidiomycota</taxon>
        <taxon>Agaricomycotina</taxon>
        <taxon>Agaricomycetes</taxon>
        <taxon>Agaricomycetidae</taxon>
        <taxon>Agaricales</taxon>
        <taxon>Agaricineae</taxon>
        <taxon>Hymenogastraceae</taxon>
        <taxon>Gymnopilus</taxon>
    </lineage>
</organism>
<keyword evidence="2" id="KW-1185">Reference proteome</keyword>
<dbReference type="InParanoid" id="A0A409YWD4"/>
<evidence type="ECO:0000313" key="2">
    <source>
        <dbReference type="Proteomes" id="UP000284706"/>
    </source>
</evidence>
<comment type="caution">
    <text evidence="1">The sequence shown here is derived from an EMBL/GenBank/DDBJ whole genome shotgun (WGS) entry which is preliminary data.</text>
</comment>
<evidence type="ECO:0000313" key="1">
    <source>
        <dbReference type="EMBL" id="PPR07300.1"/>
    </source>
</evidence>
<dbReference type="Proteomes" id="UP000284706">
    <property type="component" value="Unassembled WGS sequence"/>
</dbReference>
<dbReference type="EMBL" id="NHYE01000142">
    <property type="protein sequence ID" value="PPR07300.1"/>
    <property type="molecule type" value="Genomic_DNA"/>
</dbReference>
<name>A0A409YWD4_9AGAR</name>
<dbReference type="AlphaFoldDB" id="A0A409YWD4"/>
<accession>A0A409YWD4</accession>
<proteinExistence type="predicted"/>
<evidence type="ECO:0008006" key="3">
    <source>
        <dbReference type="Google" id="ProtNLM"/>
    </source>
</evidence>